<keyword evidence="2" id="KW-0812">Transmembrane</keyword>
<dbReference type="InterPro" id="IPR050125">
    <property type="entry name" value="GPCR_opsins"/>
</dbReference>
<name>A0A0B6YAD8_9EUPU</name>
<dbReference type="GO" id="GO:0016020">
    <property type="term" value="C:membrane"/>
    <property type="evidence" value="ECO:0007669"/>
    <property type="project" value="UniProtKB-SubCell"/>
</dbReference>
<gene>
    <name evidence="9" type="primary">ORF18907</name>
</gene>
<keyword evidence="3" id="KW-1133">Transmembrane helix</keyword>
<keyword evidence="5" id="KW-0472">Membrane</keyword>
<dbReference type="InterPro" id="IPR000276">
    <property type="entry name" value="GPCR_Rhodpsn"/>
</dbReference>
<feature type="non-terminal residue" evidence="9">
    <location>
        <position position="1"/>
    </location>
</feature>
<evidence type="ECO:0000256" key="2">
    <source>
        <dbReference type="ARBA" id="ARBA00022692"/>
    </source>
</evidence>
<dbReference type="Pfam" id="PF00001">
    <property type="entry name" value="7tm_1"/>
    <property type="match status" value="1"/>
</dbReference>
<dbReference type="PANTHER" id="PTHR24240">
    <property type="entry name" value="OPSIN"/>
    <property type="match status" value="1"/>
</dbReference>
<evidence type="ECO:0000313" key="9">
    <source>
        <dbReference type="EMBL" id="CEK53058.1"/>
    </source>
</evidence>
<dbReference type="InterPro" id="IPR017452">
    <property type="entry name" value="GPCR_Rhodpsn_7TM"/>
</dbReference>
<evidence type="ECO:0000256" key="4">
    <source>
        <dbReference type="ARBA" id="ARBA00023040"/>
    </source>
</evidence>
<proteinExistence type="predicted"/>
<comment type="subcellular location">
    <subcellularLocation>
        <location evidence="1">Membrane</location>
        <topology evidence="1">Multi-pass membrane protein</topology>
    </subcellularLocation>
</comment>
<organism evidence="9">
    <name type="scientific">Arion vulgaris</name>
    <dbReference type="NCBI Taxonomy" id="1028688"/>
    <lineage>
        <taxon>Eukaryota</taxon>
        <taxon>Metazoa</taxon>
        <taxon>Spiralia</taxon>
        <taxon>Lophotrochozoa</taxon>
        <taxon>Mollusca</taxon>
        <taxon>Gastropoda</taxon>
        <taxon>Heterobranchia</taxon>
        <taxon>Euthyneura</taxon>
        <taxon>Panpulmonata</taxon>
        <taxon>Eupulmonata</taxon>
        <taxon>Stylommatophora</taxon>
        <taxon>Helicina</taxon>
        <taxon>Arionoidea</taxon>
        <taxon>Arionidae</taxon>
        <taxon>Arion</taxon>
    </lineage>
</organism>
<dbReference type="EMBL" id="HACG01006193">
    <property type="protein sequence ID" value="CEK53058.1"/>
    <property type="molecule type" value="Transcribed_RNA"/>
</dbReference>
<dbReference type="AlphaFoldDB" id="A0A0B6YAD8"/>
<dbReference type="PROSITE" id="PS50262">
    <property type="entry name" value="G_PROTEIN_RECEP_F1_2"/>
    <property type="match status" value="1"/>
</dbReference>
<keyword evidence="6" id="KW-0675">Receptor</keyword>
<evidence type="ECO:0000256" key="3">
    <source>
        <dbReference type="ARBA" id="ARBA00022989"/>
    </source>
</evidence>
<accession>A0A0B6YAD8</accession>
<reference evidence="9" key="1">
    <citation type="submission" date="2014-12" db="EMBL/GenBank/DDBJ databases">
        <title>Insight into the proteome of Arion vulgaris.</title>
        <authorList>
            <person name="Aradska J."/>
            <person name="Bulat T."/>
            <person name="Smidak R."/>
            <person name="Sarate P."/>
            <person name="Gangsoo J."/>
            <person name="Sialana F."/>
            <person name="Bilban M."/>
            <person name="Lubec G."/>
        </authorList>
    </citation>
    <scope>NUCLEOTIDE SEQUENCE</scope>
    <source>
        <tissue evidence="9">Skin</tissue>
    </source>
</reference>
<keyword evidence="7" id="KW-0807">Transducer</keyword>
<evidence type="ECO:0000256" key="7">
    <source>
        <dbReference type="ARBA" id="ARBA00023224"/>
    </source>
</evidence>
<keyword evidence="4" id="KW-0297">G-protein coupled receptor</keyword>
<evidence type="ECO:0000256" key="1">
    <source>
        <dbReference type="ARBA" id="ARBA00004141"/>
    </source>
</evidence>
<dbReference type="SUPFAM" id="SSF81321">
    <property type="entry name" value="Family A G protein-coupled receptor-like"/>
    <property type="match status" value="1"/>
</dbReference>
<sequence>DWYVVSLAVSDIGHPVLAYPMIIVSSFKHAWIYGDIGCQWNGFTGFFFGVNSMTTLAVMSFNRLIIITKPNLARQHSCKISACLIAFSLL</sequence>
<evidence type="ECO:0000256" key="5">
    <source>
        <dbReference type="ARBA" id="ARBA00023136"/>
    </source>
</evidence>
<evidence type="ECO:0000259" key="8">
    <source>
        <dbReference type="PROSITE" id="PS50262"/>
    </source>
</evidence>
<dbReference type="GO" id="GO:0004930">
    <property type="term" value="F:G protein-coupled receptor activity"/>
    <property type="evidence" value="ECO:0007669"/>
    <property type="project" value="UniProtKB-KW"/>
</dbReference>
<feature type="non-terminal residue" evidence="9">
    <location>
        <position position="90"/>
    </location>
</feature>
<protein>
    <recommendedName>
        <fullName evidence="8">G-protein coupled receptors family 1 profile domain-containing protein</fullName>
    </recommendedName>
</protein>
<evidence type="ECO:0000256" key="6">
    <source>
        <dbReference type="ARBA" id="ARBA00023170"/>
    </source>
</evidence>
<feature type="domain" description="G-protein coupled receptors family 1 profile" evidence="8">
    <location>
        <begin position="1"/>
        <end position="90"/>
    </location>
</feature>
<dbReference type="Gene3D" id="1.20.1070.10">
    <property type="entry name" value="Rhodopsin 7-helix transmembrane proteins"/>
    <property type="match status" value="1"/>
</dbReference>